<dbReference type="SUPFAM" id="SSF50985">
    <property type="entry name" value="RCC1/BLIP-II"/>
    <property type="match status" value="1"/>
</dbReference>
<feature type="repeat" description="RCC1" evidence="2">
    <location>
        <begin position="315"/>
        <end position="381"/>
    </location>
</feature>
<dbReference type="RefSeq" id="XP_020433318.1">
    <property type="nucleotide sequence ID" value="XM_020576906.1"/>
</dbReference>
<feature type="repeat" description="RCC1" evidence="2">
    <location>
        <begin position="208"/>
        <end position="259"/>
    </location>
</feature>
<evidence type="ECO:0000256" key="2">
    <source>
        <dbReference type="PROSITE-ProRule" id="PRU00235"/>
    </source>
</evidence>
<dbReference type="AlphaFoldDB" id="D3BC17"/>
<reference evidence="4 5" key="1">
    <citation type="journal article" date="2011" name="Genome Res.">
        <title>Phylogeny-wide analysis of social amoeba genomes highlights ancient origins for complex intercellular communication.</title>
        <authorList>
            <person name="Heidel A.J."/>
            <person name="Lawal H.M."/>
            <person name="Felder M."/>
            <person name="Schilde C."/>
            <person name="Helps N.R."/>
            <person name="Tunggal B."/>
            <person name="Rivero F."/>
            <person name="John U."/>
            <person name="Schleicher M."/>
            <person name="Eichinger L."/>
            <person name="Platzer M."/>
            <person name="Noegel A.A."/>
            <person name="Schaap P."/>
            <person name="Gloeckner G."/>
        </authorList>
    </citation>
    <scope>NUCLEOTIDE SEQUENCE [LARGE SCALE GENOMIC DNA]</scope>
    <source>
        <strain evidence="5">ATCC 26659 / Pp 5 / PN500</strain>
    </source>
</reference>
<protein>
    <submittedName>
        <fullName evidence="4">Regulator of chromosome condensation domain-containing protein</fullName>
    </submittedName>
</protein>
<feature type="repeat" description="RCC1" evidence="2">
    <location>
        <begin position="90"/>
        <end position="141"/>
    </location>
</feature>
<dbReference type="InterPro" id="IPR051625">
    <property type="entry name" value="Signaling_Regulatory_Domain"/>
</dbReference>
<gene>
    <name evidence="4" type="ORF">PPL_06037</name>
</gene>
<dbReference type="EMBL" id="ADBJ01000026">
    <property type="protein sequence ID" value="EFA81200.1"/>
    <property type="molecule type" value="Genomic_DNA"/>
</dbReference>
<name>D3BC17_HETP5</name>
<dbReference type="PANTHER" id="PTHR22872">
    <property type="entry name" value="BTK-BINDING PROTEIN-RELATED"/>
    <property type="match status" value="1"/>
</dbReference>
<keyword evidence="5" id="KW-1185">Reference proteome</keyword>
<accession>D3BC17</accession>
<evidence type="ECO:0000313" key="4">
    <source>
        <dbReference type="EMBL" id="EFA81200.1"/>
    </source>
</evidence>
<evidence type="ECO:0000256" key="1">
    <source>
        <dbReference type="ARBA" id="ARBA00022737"/>
    </source>
</evidence>
<dbReference type="Gene3D" id="2.130.10.30">
    <property type="entry name" value="Regulator of chromosome condensation 1/beta-lactamase-inhibitor protein II"/>
    <property type="match status" value="2"/>
</dbReference>
<dbReference type="PRINTS" id="PR00633">
    <property type="entry name" value="RCCNDNSATION"/>
</dbReference>
<keyword evidence="1" id="KW-0677">Repeat</keyword>
<feature type="repeat" description="RCC1" evidence="2">
    <location>
        <begin position="142"/>
        <end position="202"/>
    </location>
</feature>
<dbReference type="InParanoid" id="D3BC17"/>
<evidence type="ECO:0000259" key="3">
    <source>
        <dbReference type="Pfam" id="PF25390"/>
    </source>
</evidence>
<evidence type="ECO:0000313" key="5">
    <source>
        <dbReference type="Proteomes" id="UP000001396"/>
    </source>
</evidence>
<organism evidence="4 5">
    <name type="scientific">Heterostelium pallidum (strain ATCC 26659 / Pp 5 / PN500)</name>
    <name type="common">Cellular slime mold</name>
    <name type="synonym">Polysphondylium pallidum</name>
    <dbReference type="NCBI Taxonomy" id="670386"/>
    <lineage>
        <taxon>Eukaryota</taxon>
        <taxon>Amoebozoa</taxon>
        <taxon>Evosea</taxon>
        <taxon>Eumycetozoa</taxon>
        <taxon>Dictyostelia</taxon>
        <taxon>Acytosteliales</taxon>
        <taxon>Acytosteliaceae</taxon>
        <taxon>Heterostelium</taxon>
    </lineage>
</organism>
<proteinExistence type="predicted"/>
<dbReference type="PROSITE" id="PS50012">
    <property type="entry name" value="RCC1_3"/>
    <property type="match status" value="5"/>
</dbReference>
<feature type="repeat" description="RCC1" evidence="2">
    <location>
        <begin position="260"/>
        <end position="314"/>
    </location>
</feature>
<sequence>MYITFVVQQCETKRYISFFKKWFGQEVEDDPTVKIESLSNTLKSSKSKLTTGFRWSKPPPPLQTALNRNAINNNNNNNNSNNENVNFKPTAVYSIGNNNQGQLGLSDCKSETNFTFVETLSNQSVNSLQSSLLHSAILTNDYDMLTWGANFHFQIGHKYGSNTSIFPNFIESCPFSVKNSFPKNSVIDVAIGGWNSFALTKEPKSGANHIYTWGNNNHGQMGIGSIYNIQTPSLIQSLSTFNIVQISGGFFHTHFLTDKGMVLSCGRSTEGQLAVSNSMQDKLVVIPTRADLLSDIDVSLLASGAFHSAAVDKKGDVYQWGVGELKKDLKDDVYYTPFNQHCMESLAAIATEKINKITIPDGGLVIQVAAGDNQTLALTNDHKLYQWSTTDQTPKQIDFPEFKDHRIIKIATSTTHSGVILAPKEKVVTDSNEVGEADTKANNKLFVWPNRSFKLDRELSGNLFFTVTQEPKLFTFPTDHQLVDLSLGAHFCIVLAEKLELDNKV</sequence>
<dbReference type="PROSITE" id="PS00626">
    <property type="entry name" value="RCC1_2"/>
    <property type="match status" value="1"/>
</dbReference>
<dbReference type="OMA" id="NEICVWS"/>
<dbReference type="InterPro" id="IPR058923">
    <property type="entry name" value="RCC1-like_dom"/>
</dbReference>
<feature type="domain" description="RCC1-like" evidence="3">
    <location>
        <begin position="91"/>
        <end position="324"/>
    </location>
</feature>
<dbReference type="Pfam" id="PF25390">
    <property type="entry name" value="WD40_RLD"/>
    <property type="match status" value="1"/>
</dbReference>
<comment type="caution">
    <text evidence="4">The sequence shown here is derived from an EMBL/GenBank/DDBJ whole genome shotgun (WGS) entry which is preliminary data.</text>
</comment>
<dbReference type="InterPro" id="IPR000408">
    <property type="entry name" value="Reg_chr_condens"/>
</dbReference>
<dbReference type="GeneID" id="31361521"/>
<dbReference type="InterPro" id="IPR009091">
    <property type="entry name" value="RCC1/BLIP-II"/>
</dbReference>
<dbReference type="Proteomes" id="UP000001396">
    <property type="component" value="Unassembled WGS sequence"/>
</dbReference>
<dbReference type="STRING" id="670386.D3BC17"/>